<evidence type="ECO:0000313" key="1">
    <source>
        <dbReference type="EMBL" id="SDW61313.1"/>
    </source>
</evidence>
<sequence>MLDNEIKRMKLFYAVIFALPGAPLGYHGEEIVYG</sequence>
<dbReference type="EMBL" id="FNNH01000018">
    <property type="protein sequence ID" value="SDW61313.1"/>
    <property type="molecule type" value="Genomic_DNA"/>
</dbReference>
<name>A0A1H2UYZ7_9PROT</name>
<protein>
    <submittedName>
        <fullName evidence="1">Uncharacterized protein</fullName>
    </submittedName>
</protein>
<organism evidence="1 2">
    <name type="scientific">Nitrosomonas communis</name>
    <dbReference type="NCBI Taxonomy" id="44574"/>
    <lineage>
        <taxon>Bacteria</taxon>
        <taxon>Pseudomonadati</taxon>
        <taxon>Pseudomonadota</taxon>
        <taxon>Betaproteobacteria</taxon>
        <taxon>Nitrosomonadales</taxon>
        <taxon>Nitrosomonadaceae</taxon>
        <taxon>Nitrosomonas</taxon>
    </lineage>
</organism>
<dbReference type="AlphaFoldDB" id="A0A1H2UYZ7"/>
<dbReference type="Proteomes" id="UP000183454">
    <property type="component" value="Unassembled WGS sequence"/>
</dbReference>
<proteinExistence type="predicted"/>
<evidence type="ECO:0000313" key="2">
    <source>
        <dbReference type="Proteomes" id="UP000183454"/>
    </source>
</evidence>
<reference evidence="1 2" key="1">
    <citation type="submission" date="2016-10" db="EMBL/GenBank/DDBJ databases">
        <authorList>
            <person name="de Groot N.N."/>
        </authorList>
    </citation>
    <scope>NUCLEOTIDE SEQUENCE [LARGE SCALE GENOMIC DNA]</scope>
    <source>
        <strain evidence="1 2">Nm110</strain>
    </source>
</reference>
<accession>A0A1H2UYZ7</accession>
<gene>
    <name evidence="1" type="ORF">SAMN05421882_101864</name>
</gene>